<dbReference type="Pfam" id="PF01370">
    <property type="entry name" value="Epimerase"/>
    <property type="match status" value="1"/>
</dbReference>
<accession>A0A1H1SU23</accession>
<dbReference type="Gene3D" id="3.40.50.720">
    <property type="entry name" value="NAD(P)-binding Rossmann-like Domain"/>
    <property type="match status" value="1"/>
</dbReference>
<dbReference type="STRING" id="546871.SAMN04488543_1872"/>
<dbReference type="InterPro" id="IPR036291">
    <property type="entry name" value="NAD(P)-bd_dom_sf"/>
</dbReference>
<reference evidence="2 3" key="1">
    <citation type="submission" date="2016-10" db="EMBL/GenBank/DDBJ databases">
        <authorList>
            <person name="de Groot N.N."/>
        </authorList>
    </citation>
    <scope>NUCLEOTIDE SEQUENCE [LARGE SCALE GENOMIC DNA]</scope>
    <source>
        <strain evidence="2 3">DSM 21741</strain>
    </source>
</reference>
<dbReference type="EMBL" id="LT629749">
    <property type="protein sequence ID" value="SDS51445.1"/>
    <property type="molecule type" value="Genomic_DNA"/>
</dbReference>
<organism evidence="2 3">
    <name type="scientific">Friedmanniella luteola</name>
    <dbReference type="NCBI Taxonomy" id="546871"/>
    <lineage>
        <taxon>Bacteria</taxon>
        <taxon>Bacillati</taxon>
        <taxon>Actinomycetota</taxon>
        <taxon>Actinomycetes</taxon>
        <taxon>Propionibacteriales</taxon>
        <taxon>Nocardioidaceae</taxon>
        <taxon>Friedmanniella</taxon>
    </lineage>
</organism>
<proteinExistence type="predicted"/>
<name>A0A1H1SU23_9ACTN</name>
<protein>
    <submittedName>
        <fullName evidence="2">Nucleoside-diphosphate-sugar epimerase</fullName>
    </submittedName>
</protein>
<dbReference type="AlphaFoldDB" id="A0A1H1SU23"/>
<dbReference type="InterPro" id="IPR001509">
    <property type="entry name" value="Epimerase_deHydtase"/>
</dbReference>
<feature type="domain" description="NAD-dependent epimerase/dehydratase" evidence="1">
    <location>
        <begin position="27"/>
        <end position="231"/>
    </location>
</feature>
<evidence type="ECO:0000259" key="1">
    <source>
        <dbReference type="Pfam" id="PF01370"/>
    </source>
</evidence>
<sequence length="336" mass="35660">MVQWVFTDLYREHRSHKETSMTQLHVVVGAGPVGSTAATRLAEQGHRVRVVTRSGSGPVRPGVECMAADAADAPAMARLSEGASAIYNCANPSYTTWTTAWPPLSASLLSAAEASGAVLAAVSNLYVYGPVDRPMTEQTPMCSRDSKGRVRTQMWRDALAAHQAGRVRYVEVRASDYPDAPGATSHLSRHVAALRAGRTCQVMGSPDRAHSWTATGDVVALLLAAAADPTAYGRAWHVPSAPPRTQREALTDLAAAAGLTAAPKVRGTSPALLRAVGLVVPVVREIAGTVYQFADDFVIDDSAAREHFGLTHTPWPDTVRRVLANDDAVPAARRAA</sequence>
<keyword evidence="3" id="KW-1185">Reference proteome</keyword>
<dbReference type="SUPFAM" id="SSF51735">
    <property type="entry name" value="NAD(P)-binding Rossmann-fold domains"/>
    <property type="match status" value="1"/>
</dbReference>
<evidence type="ECO:0000313" key="2">
    <source>
        <dbReference type="EMBL" id="SDS51445.1"/>
    </source>
</evidence>
<dbReference type="Proteomes" id="UP000199092">
    <property type="component" value="Chromosome I"/>
</dbReference>
<gene>
    <name evidence="2" type="ORF">SAMN04488543_1872</name>
</gene>
<evidence type="ECO:0000313" key="3">
    <source>
        <dbReference type="Proteomes" id="UP000199092"/>
    </source>
</evidence>